<dbReference type="SMART" id="SM00342">
    <property type="entry name" value="HTH_ARAC"/>
    <property type="match status" value="1"/>
</dbReference>
<evidence type="ECO:0000256" key="2">
    <source>
        <dbReference type="ARBA" id="ARBA00023125"/>
    </source>
</evidence>
<dbReference type="STRING" id="565045.NOR51B_2060"/>
<dbReference type="PROSITE" id="PS01124">
    <property type="entry name" value="HTH_ARAC_FAMILY_2"/>
    <property type="match status" value="1"/>
</dbReference>
<dbReference type="Gene3D" id="1.10.10.60">
    <property type="entry name" value="Homeodomain-like"/>
    <property type="match status" value="1"/>
</dbReference>
<evidence type="ECO:0000256" key="4">
    <source>
        <dbReference type="SAM" id="MobiDB-lite"/>
    </source>
</evidence>
<feature type="region of interest" description="Disordered" evidence="4">
    <location>
        <begin position="1"/>
        <end position="22"/>
    </location>
</feature>
<keyword evidence="7" id="KW-1185">Reference proteome</keyword>
<dbReference type="EMBL" id="DS999411">
    <property type="protein sequence ID" value="EED36112.1"/>
    <property type="molecule type" value="Genomic_DNA"/>
</dbReference>
<evidence type="ECO:0000259" key="5">
    <source>
        <dbReference type="PROSITE" id="PS01124"/>
    </source>
</evidence>
<gene>
    <name evidence="6" type="ORF">NOR51B_2060</name>
</gene>
<evidence type="ECO:0000256" key="3">
    <source>
        <dbReference type="ARBA" id="ARBA00023163"/>
    </source>
</evidence>
<protein>
    <submittedName>
        <fullName evidence="6">Transcriptional regulator, AraC family</fullName>
    </submittedName>
</protein>
<dbReference type="InterPro" id="IPR009057">
    <property type="entry name" value="Homeodomain-like_sf"/>
</dbReference>
<reference evidence="7" key="1">
    <citation type="journal article" date="2013" name="BMC Microbiol.">
        <title>Taxonomy and evolution of bacteriochlorophyll a-containing members of the OM60/NOR5 clade of marine gammaproteobacteria: description of Luminiphilus syltensis gen. nov., sp. nov., reclassification of Haliea rubra as Pseudohaliea rubra gen. nov., comb. nov., and emendation of Chromatocurvus halotolerans.</title>
        <authorList>
            <person name="Spring S."/>
            <person name="Riedel T."/>
            <person name="Sproer C."/>
            <person name="Yan S."/>
            <person name="Harder J."/>
            <person name="Fuchs B.M."/>
        </authorList>
    </citation>
    <scope>NUCLEOTIDE SEQUENCE [LARGE SCALE GENOMIC DNA]</scope>
    <source>
        <strain evidence="7">NOR51-B</strain>
    </source>
</reference>
<dbReference type="AlphaFoldDB" id="B8KW71"/>
<feature type="domain" description="HTH araC/xylS-type" evidence="5">
    <location>
        <begin position="23"/>
        <end position="124"/>
    </location>
</feature>
<evidence type="ECO:0000313" key="6">
    <source>
        <dbReference type="EMBL" id="EED36112.1"/>
    </source>
</evidence>
<keyword evidence="3" id="KW-0804">Transcription</keyword>
<evidence type="ECO:0000313" key="7">
    <source>
        <dbReference type="Proteomes" id="UP000004699"/>
    </source>
</evidence>
<evidence type="ECO:0000256" key="1">
    <source>
        <dbReference type="ARBA" id="ARBA00023015"/>
    </source>
</evidence>
<dbReference type="Proteomes" id="UP000004699">
    <property type="component" value="Unassembled WGS sequence"/>
</dbReference>
<name>B8KW71_9GAMM</name>
<dbReference type="HOGENOM" id="CLU_047522_4_1_6"/>
<dbReference type="SUPFAM" id="SSF46689">
    <property type="entry name" value="Homeodomain-like"/>
    <property type="match status" value="1"/>
</dbReference>
<sequence length="126" mass="14460">MQLPSRDGESSPTNELAPPANRSRTAALIMRMLLSGDLSRLRSETVADELGISPTTLRRRLRAAETSYQQLLDRARQIRCEAQLQERWLPGKTIAWELGYAEVNSFYRAFRRWTGVNYSDFKQQVA</sequence>
<dbReference type="PANTHER" id="PTHR47894:SF1">
    <property type="entry name" value="HTH-TYPE TRANSCRIPTIONAL REGULATOR VQSM"/>
    <property type="match status" value="1"/>
</dbReference>
<dbReference type="PANTHER" id="PTHR47894">
    <property type="entry name" value="HTH-TYPE TRANSCRIPTIONAL REGULATOR GADX"/>
    <property type="match status" value="1"/>
</dbReference>
<organism evidence="6 7">
    <name type="scientific">Luminiphilus syltensis NOR5-1B</name>
    <dbReference type="NCBI Taxonomy" id="565045"/>
    <lineage>
        <taxon>Bacteria</taxon>
        <taxon>Pseudomonadati</taxon>
        <taxon>Pseudomonadota</taxon>
        <taxon>Gammaproteobacteria</taxon>
        <taxon>Cellvibrionales</taxon>
        <taxon>Halieaceae</taxon>
        <taxon>Luminiphilus</taxon>
    </lineage>
</organism>
<dbReference type="InterPro" id="IPR018060">
    <property type="entry name" value="HTH_AraC"/>
</dbReference>
<dbReference type="Pfam" id="PF12833">
    <property type="entry name" value="HTH_18"/>
    <property type="match status" value="1"/>
</dbReference>
<dbReference type="eggNOG" id="COG2207">
    <property type="taxonomic scope" value="Bacteria"/>
</dbReference>
<dbReference type="GO" id="GO:0003700">
    <property type="term" value="F:DNA-binding transcription factor activity"/>
    <property type="evidence" value="ECO:0007669"/>
    <property type="project" value="InterPro"/>
</dbReference>
<accession>B8KW71</accession>
<keyword evidence="1" id="KW-0805">Transcription regulation</keyword>
<dbReference type="GO" id="GO:0000976">
    <property type="term" value="F:transcription cis-regulatory region binding"/>
    <property type="evidence" value="ECO:0007669"/>
    <property type="project" value="TreeGrafter"/>
</dbReference>
<proteinExistence type="predicted"/>
<keyword evidence="2" id="KW-0238">DNA-binding</keyword>
<dbReference type="GO" id="GO:0005829">
    <property type="term" value="C:cytosol"/>
    <property type="evidence" value="ECO:0007669"/>
    <property type="project" value="TreeGrafter"/>
</dbReference>